<evidence type="ECO:0000313" key="5">
    <source>
        <dbReference type="EMBL" id="CDY11258.1"/>
    </source>
</evidence>
<dbReference type="Gramene" id="CDY11258">
    <property type="protein sequence ID" value="CDY11258"/>
    <property type="gene ID" value="GSBRNA2T00049286001"/>
</dbReference>
<evidence type="ECO:0000313" key="6">
    <source>
        <dbReference type="Proteomes" id="UP000028999"/>
    </source>
</evidence>
<dbReference type="OMA" id="WANKNDH"/>
<proteinExistence type="predicted"/>
<feature type="domain" description="DnaJ homologue subfamily C member 28 conserved" evidence="4">
    <location>
        <begin position="172"/>
        <end position="236"/>
    </location>
</feature>
<dbReference type="Pfam" id="PF13041">
    <property type="entry name" value="PPR_2"/>
    <property type="match status" value="1"/>
</dbReference>
<dbReference type="EMBL" id="LK032010">
    <property type="protein sequence ID" value="CDY11258.1"/>
    <property type="molecule type" value="Genomic_DNA"/>
</dbReference>
<dbReference type="InterPro" id="IPR018961">
    <property type="entry name" value="DnaJ_homolog_subfam-C_membr-28"/>
</dbReference>
<dbReference type="PROSITE" id="PS51375">
    <property type="entry name" value="PPR"/>
    <property type="match status" value="2"/>
</dbReference>
<dbReference type="PANTHER" id="PTHR39158">
    <property type="entry name" value="OS08G0560600 PROTEIN"/>
    <property type="match status" value="1"/>
</dbReference>
<feature type="region of interest" description="Disordered" evidence="3">
    <location>
        <begin position="31"/>
        <end position="50"/>
    </location>
</feature>
<dbReference type="InterPro" id="IPR011990">
    <property type="entry name" value="TPR-like_helical_dom_sf"/>
</dbReference>
<dbReference type="InterPro" id="IPR052573">
    <property type="entry name" value="DnaJ_C_subfamily_28"/>
</dbReference>
<dbReference type="AlphaFoldDB" id="A0A078FGR7"/>
<keyword evidence="1" id="KW-0677">Repeat</keyword>
<protein>
    <submittedName>
        <fullName evidence="5">BnaA03g00940D protein</fullName>
    </submittedName>
</protein>
<dbReference type="STRING" id="3708.A0A078FGR7"/>
<evidence type="ECO:0000256" key="1">
    <source>
        <dbReference type="ARBA" id="ARBA00022737"/>
    </source>
</evidence>
<accession>A0A078FGR7</accession>
<dbReference type="Proteomes" id="UP000028999">
    <property type="component" value="Unassembled WGS sequence"/>
</dbReference>
<dbReference type="PaxDb" id="3708-A0A078FGR7"/>
<name>A0A078FGR7_BRANA</name>
<organism evidence="5 6">
    <name type="scientific">Brassica napus</name>
    <name type="common">Rape</name>
    <dbReference type="NCBI Taxonomy" id="3708"/>
    <lineage>
        <taxon>Eukaryota</taxon>
        <taxon>Viridiplantae</taxon>
        <taxon>Streptophyta</taxon>
        <taxon>Embryophyta</taxon>
        <taxon>Tracheophyta</taxon>
        <taxon>Spermatophyta</taxon>
        <taxon>Magnoliopsida</taxon>
        <taxon>eudicotyledons</taxon>
        <taxon>Gunneridae</taxon>
        <taxon>Pentapetalae</taxon>
        <taxon>rosids</taxon>
        <taxon>malvids</taxon>
        <taxon>Brassicales</taxon>
        <taxon>Brassicaceae</taxon>
        <taxon>Brassiceae</taxon>
        <taxon>Brassica</taxon>
    </lineage>
</organism>
<feature type="repeat" description="PPR" evidence="2">
    <location>
        <begin position="80"/>
        <end position="114"/>
    </location>
</feature>
<reference evidence="5 6" key="1">
    <citation type="journal article" date="2014" name="Science">
        <title>Plant genetics. Early allopolyploid evolution in the post-Neolithic Brassica napus oilseed genome.</title>
        <authorList>
            <person name="Chalhoub B."/>
            <person name="Denoeud F."/>
            <person name="Liu S."/>
            <person name="Parkin I.A."/>
            <person name="Tang H."/>
            <person name="Wang X."/>
            <person name="Chiquet J."/>
            <person name="Belcram H."/>
            <person name="Tong C."/>
            <person name="Samans B."/>
            <person name="Correa M."/>
            <person name="Da Silva C."/>
            <person name="Just J."/>
            <person name="Falentin C."/>
            <person name="Koh C.S."/>
            <person name="Le Clainche I."/>
            <person name="Bernard M."/>
            <person name="Bento P."/>
            <person name="Noel B."/>
            <person name="Labadie K."/>
            <person name="Alberti A."/>
            <person name="Charles M."/>
            <person name="Arnaud D."/>
            <person name="Guo H."/>
            <person name="Daviaud C."/>
            <person name="Alamery S."/>
            <person name="Jabbari K."/>
            <person name="Zhao M."/>
            <person name="Edger P.P."/>
            <person name="Chelaifa H."/>
            <person name="Tack D."/>
            <person name="Lassalle G."/>
            <person name="Mestiri I."/>
            <person name="Schnel N."/>
            <person name="Le Paslier M.C."/>
            <person name="Fan G."/>
            <person name="Renault V."/>
            <person name="Bayer P.E."/>
            <person name="Golicz A.A."/>
            <person name="Manoli S."/>
            <person name="Lee T.H."/>
            <person name="Thi V.H."/>
            <person name="Chalabi S."/>
            <person name="Hu Q."/>
            <person name="Fan C."/>
            <person name="Tollenaere R."/>
            <person name="Lu Y."/>
            <person name="Battail C."/>
            <person name="Shen J."/>
            <person name="Sidebottom C.H."/>
            <person name="Wang X."/>
            <person name="Canaguier A."/>
            <person name="Chauveau A."/>
            <person name="Berard A."/>
            <person name="Deniot G."/>
            <person name="Guan M."/>
            <person name="Liu Z."/>
            <person name="Sun F."/>
            <person name="Lim Y.P."/>
            <person name="Lyons E."/>
            <person name="Town C.D."/>
            <person name="Bancroft I."/>
            <person name="Wang X."/>
            <person name="Meng J."/>
            <person name="Ma J."/>
            <person name="Pires J.C."/>
            <person name="King G.J."/>
            <person name="Brunel D."/>
            <person name="Delourme R."/>
            <person name="Renard M."/>
            <person name="Aury J.M."/>
            <person name="Adams K.L."/>
            <person name="Batley J."/>
            <person name="Snowdon R.J."/>
            <person name="Tost J."/>
            <person name="Edwards D."/>
            <person name="Zhou Y."/>
            <person name="Hua W."/>
            <person name="Sharpe A.G."/>
            <person name="Paterson A.H."/>
            <person name="Guan C."/>
            <person name="Wincker P."/>
        </authorList>
    </citation>
    <scope>NUCLEOTIDE SEQUENCE [LARGE SCALE GENOMIC DNA]</scope>
    <source>
        <strain evidence="6">cv. Darmor-bzh</strain>
    </source>
</reference>
<dbReference type="PANTHER" id="PTHR39158:SF1">
    <property type="entry name" value="DNAJ HOMOLOG SUBFAMILY C MEMBER 28"/>
    <property type="match status" value="1"/>
</dbReference>
<evidence type="ECO:0000259" key="4">
    <source>
        <dbReference type="Pfam" id="PF09350"/>
    </source>
</evidence>
<feature type="repeat" description="PPR" evidence="2">
    <location>
        <begin position="115"/>
        <end position="150"/>
    </location>
</feature>
<keyword evidence="6" id="KW-1185">Reference proteome</keyword>
<dbReference type="Pfam" id="PF09350">
    <property type="entry name" value="DJC28_CD"/>
    <property type="match status" value="1"/>
</dbReference>
<gene>
    <name evidence="5" type="primary">BnaA03g00940D</name>
    <name evidence="5" type="ORF">GSBRNA2T00049286001</name>
</gene>
<dbReference type="NCBIfam" id="TIGR00756">
    <property type="entry name" value="PPR"/>
    <property type="match status" value="2"/>
</dbReference>
<dbReference type="Gene3D" id="1.25.40.10">
    <property type="entry name" value="Tetratricopeptide repeat domain"/>
    <property type="match status" value="1"/>
</dbReference>
<evidence type="ECO:0000256" key="3">
    <source>
        <dbReference type="SAM" id="MobiDB-lite"/>
    </source>
</evidence>
<dbReference type="InterPro" id="IPR002885">
    <property type="entry name" value="PPR_rpt"/>
</dbReference>
<sequence>MAVRLARSSSSRPSLISIVNRISDFAYYSSSSSWWSSPEDLTAGSKRREKKTTDRFSTAIDAVHDRKLPPELRGRRDFVSVVAHTAVVEAYAKAGQPEESLKVFVRMLACGVLPNAYTYTVLIRGLAGDGKTLKGAEKYLLEMMGKGMRPNAATYAAVFVLKVLSETDIINVVEQRIWHSMEEGQFENLPGKGKPLNLHTNPHADPAEDTLYRILNKNGFAPEWVELNKDIRIKAKEWRVSLKKAWAMKLEDDQSGWEERSDLLKTQLKQINNMASLQLRIKILLYNLIVPFGRQMFGLKWEKEIDRLKE</sequence>
<evidence type="ECO:0000256" key="2">
    <source>
        <dbReference type="PROSITE-ProRule" id="PRU00708"/>
    </source>
</evidence>